<organism evidence="3 4">
    <name type="scientific">Puia dinghuensis</name>
    <dbReference type="NCBI Taxonomy" id="1792502"/>
    <lineage>
        <taxon>Bacteria</taxon>
        <taxon>Pseudomonadati</taxon>
        <taxon>Bacteroidota</taxon>
        <taxon>Chitinophagia</taxon>
        <taxon>Chitinophagales</taxon>
        <taxon>Chitinophagaceae</taxon>
        <taxon>Puia</taxon>
    </lineage>
</organism>
<dbReference type="GO" id="GO:0003700">
    <property type="term" value="F:DNA-binding transcription factor activity"/>
    <property type="evidence" value="ECO:0007669"/>
    <property type="project" value="TreeGrafter"/>
</dbReference>
<dbReference type="PANTHER" id="PTHR46797">
    <property type="entry name" value="HTH-TYPE TRANSCRIPTIONAL REGULATOR"/>
    <property type="match status" value="1"/>
</dbReference>
<evidence type="ECO:0000313" key="4">
    <source>
        <dbReference type="Proteomes" id="UP000607559"/>
    </source>
</evidence>
<keyword evidence="4" id="KW-1185">Reference proteome</keyword>
<dbReference type="SUPFAM" id="SSF47413">
    <property type="entry name" value="lambda repressor-like DNA-binding domains"/>
    <property type="match status" value="1"/>
</dbReference>
<evidence type="ECO:0000259" key="2">
    <source>
        <dbReference type="PROSITE" id="PS50943"/>
    </source>
</evidence>
<proteinExistence type="predicted"/>
<dbReference type="GO" id="GO:0003677">
    <property type="term" value="F:DNA binding"/>
    <property type="evidence" value="ECO:0007669"/>
    <property type="project" value="UniProtKB-KW"/>
</dbReference>
<dbReference type="Gene3D" id="1.10.260.40">
    <property type="entry name" value="lambda repressor-like DNA-binding domains"/>
    <property type="match status" value="1"/>
</dbReference>
<dbReference type="EMBL" id="BMJC01000001">
    <property type="protein sequence ID" value="GGA93340.1"/>
    <property type="molecule type" value="Genomic_DNA"/>
</dbReference>
<dbReference type="CDD" id="cd00093">
    <property type="entry name" value="HTH_XRE"/>
    <property type="match status" value="1"/>
</dbReference>
<evidence type="ECO:0000313" key="3">
    <source>
        <dbReference type="EMBL" id="GGA93340.1"/>
    </source>
</evidence>
<name>A0A8J2XSA3_9BACT</name>
<keyword evidence="1" id="KW-0238">DNA-binding</keyword>
<feature type="domain" description="HTH cro/C1-type" evidence="2">
    <location>
        <begin position="17"/>
        <end position="71"/>
    </location>
</feature>
<dbReference type="Pfam" id="PF01381">
    <property type="entry name" value="HTH_3"/>
    <property type="match status" value="1"/>
</dbReference>
<dbReference type="Proteomes" id="UP000607559">
    <property type="component" value="Unassembled WGS sequence"/>
</dbReference>
<dbReference type="GO" id="GO:0005829">
    <property type="term" value="C:cytosol"/>
    <property type="evidence" value="ECO:0007669"/>
    <property type="project" value="TreeGrafter"/>
</dbReference>
<dbReference type="PANTHER" id="PTHR46797:SF20">
    <property type="entry name" value="BLR4304 PROTEIN"/>
    <property type="match status" value="1"/>
</dbReference>
<reference evidence="3" key="1">
    <citation type="journal article" date="2014" name="Int. J. Syst. Evol. Microbiol.">
        <title>Complete genome sequence of Corynebacterium casei LMG S-19264T (=DSM 44701T), isolated from a smear-ripened cheese.</title>
        <authorList>
            <consortium name="US DOE Joint Genome Institute (JGI-PGF)"/>
            <person name="Walter F."/>
            <person name="Albersmeier A."/>
            <person name="Kalinowski J."/>
            <person name="Ruckert C."/>
        </authorList>
    </citation>
    <scope>NUCLEOTIDE SEQUENCE</scope>
    <source>
        <strain evidence="3">CGMCC 1.15448</strain>
    </source>
</reference>
<protein>
    <recommendedName>
        <fullName evidence="2">HTH cro/C1-type domain-containing protein</fullName>
    </recommendedName>
</protein>
<dbReference type="SMART" id="SM00530">
    <property type="entry name" value="HTH_XRE"/>
    <property type="match status" value="1"/>
</dbReference>
<evidence type="ECO:0000256" key="1">
    <source>
        <dbReference type="ARBA" id="ARBA00023125"/>
    </source>
</evidence>
<dbReference type="RefSeq" id="WP_188930260.1">
    <property type="nucleotide sequence ID" value="NZ_BMJC01000001.1"/>
</dbReference>
<dbReference type="PROSITE" id="PS50943">
    <property type="entry name" value="HTH_CROC1"/>
    <property type="match status" value="1"/>
</dbReference>
<reference evidence="3" key="2">
    <citation type="submission" date="2020-09" db="EMBL/GenBank/DDBJ databases">
        <authorList>
            <person name="Sun Q."/>
            <person name="Zhou Y."/>
        </authorList>
    </citation>
    <scope>NUCLEOTIDE SEQUENCE</scope>
    <source>
        <strain evidence="3">CGMCC 1.15448</strain>
    </source>
</reference>
<dbReference type="InterPro" id="IPR001387">
    <property type="entry name" value="Cro/C1-type_HTH"/>
</dbReference>
<sequence length="78" mass="8550">MKSSADRKLLKRFGENLKQLRKNKGLSLREMSHGSGIDNSKIAKIEKGLVNITFTTLLQLAAALETPPAVLLKFEGAI</sequence>
<accession>A0A8J2XSA3</accession>
<comment type="caution">
    <text evidence="3">The sequence shown here is derived from an EMBL/GenBank/DDBJ whole genome shotgun (WGS) entry which is preliminary data.</text>
</comment>
<dbReference type="AlphaFoldDB" id="A0A8J2XSA3"/>
<dbReference type="InterPro" id="IPR010982">
    <property type="entry name" value="Lambda_DNA-bd_dom_sf"/>
</dbReference>
<gene>
    <name evidence="3" type="ORF">GCM10011511_15930</name>
</gene>
<dbReference type="InterPro" id="IPR050807">
    <property type="entry name" value="TransReg_Diox_bact_type"/>
</dbReference>